<feature type="compositionally biased region" description="Polar residues" evidence="2">
    <location>
        <begin position="202"/>
        <end position="217"/>
    </location>
</feature>
<dbReference type="Pfam" id="PF25298">
    <property type="entry name" value="Baculo_FP_2nd"/>
    <property type="match status" value="1"/>
</dbReference>
<feature type="compositionally biased region" description="Basic residues" evidence="2">
    <location>
        <begin position="187"/>
        <end position="196"/>
    </location>
</feature>
<feature type="domain" description="FP protein C-terminal" evidence="3">
    <location>
        <begin position="573"/>
        <end position="618"/>
    </location>
</feature>
<comment type="caution">
    <text evidence="4">The sequence shown here is derived from an EMBL/GenBank/DDBJ whole genome shotgun (WGS) entry which is preliminary data.</text>
</comment>
<keyword evidence="5" id="KW-1185">Reference proteome</keyword>
<organism evidence="4 5">
    <name type="scientific">Plutella xylostella</name>
    <name type="common">Diamondback moth</name>
    <name type="synonym">Plutella maculipennis</name>
    <dbReference type="NCBI Taxonomy" id="51655"/>
    <lineage>
        <taxon>Eukaryota</taxon>
        <taxon>Metazoa</taxon>
        <taxon>Ecdysozoa</taxon>
        <taxon>Arthropoda</taxon>
        <taxon>Hexapoda</taxon>
        <taxon>Insecta</taxon>
        <taxon>Pterygota</taxon>
        <taxon>Neoptera</taxon>
        <taxon>Endopterygota</taxon>
        <taxon>Lepidoptera</taxon>
        <taxon>Glossata</taxon>
        <taxon>Ditrysia</taxon>
        <taxon>Yponomeutoidea</taxon>
        <taxon>Plutellidae</taxon>
        <taxon>Plutella</taxon>
    </lineage>
</organism>
<gene>
    <name evidence="4" type="ORF">PLXY2_LOCUS2939</name>
</gene>
<feature type="coiled-coil region" evidence="1">
    <location>
        <begin position="414"/>
        <end position="448"/>
    </location>
</feature>
<feature type="compositionally biased region" description="Acidic residues" evidence="2">
    <location>
        <begin position="166"/>
        <end position="181"/>
    </location>
</feature>
<dbReference type="InterPro" id="IPR057251">
    <property type="entry name" value="FP_C"/>
</dbReference>
<dbReference type="Proteomes" id="UP000653454">
    <property type="component" value="Unassembled WGS sequence"/>
</dbReference>
<feature type="compositionally biased region" description="Polar residues" evidence="2">
    <location>
        <begin position="229"/>
        <end position="241"/>
    </location>
</feature>
<sequence>MLPFLICKTKLLPMKKDKIQTKDKSKKEKSFYVTGDNLPALKPKAKRKPFKLPPLVPPVPCDCHLKHLTRVIIRYAPKSRKRLASTIAMSRTSLGTSGDLKRIRLRSIHLPKKVNKKESLTHNSEEFFKKLENQLKALNLGKSMKGKSKGDGSGTHRSKGDKDLNDGAENDLTQMDDDEGGGGEMKRRGKRRRKGRQGGSDRLTSAGLTAQAQQDPETQVAGIGDDSHNPSSRGSLAPSSDASSVILPVISRAPARQTDSFLDEELLKYLHREVDEDAIQTEFDAKYKPNDINYELRCCAARPLRACTEANRMFTQRSPLPSDSAKKDTPKLKPESSKNSCPGAANKEIHRSLSDPDLSPLSVRSKKRTRDDLLSSDLSDFKEEMKSMITSLLTAQEREMKKIGTSLKEIQSTNQSIEAAVSFLSAQNEEYKKKIETLEKNAMEDKKYITVLEDKIEDLQITSRKSNFELKNVPKENSETKENLVSMVLKLSETIGCQVNKEEIKDIYRVRSKKEGTRSMPIVVETSSTILKTEFLKCCKTYNMNHKNKLTAKHLGFRTNVDTPIYVSEQLTAKGSRLHFLARDLQKTKRYKYCWTAYGKVYLKKHDHSPVITVRSESQRRYVLQEALRTRPDRPPGPELQTLVRELKVPAVSLGDWLHGCSRILPLYTLLNSSPRAPRVQLVTPATYNTVAQQNTPYGVEMCYHLCISKQCTVTDKITSSFSTLDCNCNIIAPFQRRYVLQEALRTRPDRPPGPELQSLVRELKVPAVSLGDWLHVPRVFSRKNAQFALPIDANTLETMSPMQYAAKYVTLKKSKQLLYLTVLRKFRPEGYLMPVENIEKGLILMMGGILSSDQARQFSATMEWQRYEEPEHFSDDIKLTILDHGRRLNDAGDTAESEVKTLKYRTWCGLCAVCERVYGRFPPREKDPPEGMELSDFSMLETKMTLLKVHRGLAEVLNTIRTR</sequence>
<evidence type="ECO:0000256" key="2">
    <source>
        <dbReference type="SAM" id="MobiDB-lite"/>
    </source>
</evidence>
<keyword evidence="1" id="KW-0175">Coiled coil</keyword>
<feature type="region of interest" description="Disordered" evidence="2">
    <location>
        <begin position="315"/>
        <end position="366"/>
    </location>
</feature>
<dbReference type="AlphaFoldDB" id="A0A8S4DPS0"/>
<feature type="region of interest" description="Disordered" evidence="2">
    <location>
        <begin position="139"/>
        <end position="241"/>
    </location>
</feature>
<feature type="compositionally biased region" description="Basic and acidic residues" evidence="2">
    <location>
        <begin position="324"/>
        <end position="336"/>
    </location>
</feature>
<proteinExistence type="predicted"/>
<protein>
    <submittedName>
        <fullName evidence="4">(diamondback moth) hypothetical protein</fullName>
    </submittedName>
</protein>
<name>A0A8S4DPS0_PLUXY</name>
<dbReference type="PANTHER" id="PTHR36696">
    <property type="entry name" value="AGAP012002-PA"/>
    <property type="match status" value="1"/>
</dbReference>
<evidence type="ECO:0000259" key="3">
    <source>
        <dbReference type="Pfam" id="PF25298"/>
    </source>
</evidence>
<reference evidence="4" key="1">
    <citation type="submission" date="2020-11" db="EMBL/GenBank/DDBJ databases">
        <authorList>
            <person name="Whiteford S."/>
        </authorList>
    </citation>
    <scope>NUCLEOTIDE SEQUENCE</scope>
</reference>
<evidence type="ECO:0000313" key="5">
    <source>
        <dbReference type="Proteomes" id="UP000653454"/>
    </source>
</evidence>
<dbReference type="EMBL" id="CAJHNJ030000007">
    <property type="protein sequence ID" value="CAG9103019.1"/>
    <property type="molecule type" value="Genomic_DNA"/>
</dbReference>
<dbReference type="PANTHER" id="PTHR36696:SF1">
    <property type="entry name" value="EF-HAND DOMAIN-CONTAINING PROTEIN"/>
    <property type="match status" value="1"/>
</dbReference>
<accession>A0A8S4DPS0</accession>
<evidence type="ECO:0000256" key="1">
    <source>
        <dbReference type="SAM" id="Coils"/>
    </source>
</evidence>
<evidence type="ECO:0000313" key="4">
    <source>
        <dbReference type="EMBL" id="CAG9103019.1"/>
    </source>
</evidence>